<keyword evidence="3" id="KW-0611">Plant defense</keyword>
<dbReference type="PANTHER" id="PTHR23155">
    <property type="entry name" value="DISEASE RESISTANCE PROTEIN RP"/>
    <property type="match status" value="1"/>
</dbReference>
<keyword evidence="2" id="KW-0677">Repeat</keyword>
<dbReference type="InterPro" id="IPR032675">
    <property type="entry name" value="LRR_dom_sf"/>
</dbReference>
<dbReference type="Proteomes" id="UP000095767">
    <property type="component" value="Unassembled WGS sequence"/>
</dbReference>
<evidence type="ECO:0000313" key="7">
    <source>
        <dbReference type="Proteomes" id="UP000095767"/>
    </source>
</evidence>
<accession>A0A1E5UY96</accession>
<evidence type="ECO:0000256" key="3">
    <source>
        <dbReference type="ARBA" id="ARBA00022821"/>
    </source>
</evidence>
<dbReference type="InterPro" id="IPR042197">
    <property type="entry name" value="Apaf_helical"/>
</dbReference>
<evidence type="ECO:0000259" key="5">
    <source>
        <dbReference type="Pfam" id="PF23598"/>
    </source>
</evidence>
<dbReference type="Pfam" id="PF23598">
    <property type="entry name" value="LRR_14"/>
    <property type="match status" value="1"/>
</dbReference>
<evidence type="ECO:0000313" key="6">
    <source>
        <dbReference type="EMBL" id="OEL17764.1"/>
    </source>
</evidence>
<dbReference type="Gene3D" id="3.80.10.10">
    <property type="entry name" value="Ribonuclease Inhibitor"/>
    <property type="match status" value="1"/>
</dbReference>
<comment type="caution">
    <text evidence="6">The sequence shown here is derived from an EMBL/GenBank/DDBJ whole genome shotgun (WGS) entry which is preliminary data.</text>
</comment>
<keyword evidence="1" id="KW-0433">Leucine-rich repeat</keyword>
<dbReference type="InterPro" id="IPR055414">
    <property type="entry name" value="LRR_R13L4/SHOC2-like"/>
</dbReference>
<dbReference type="Gene3D" id="1.10.8.430">
    <property type="entry name" value="Helical domain of apoptotic protease-activating factors"/>
    <property type="match status" value="1"/>
</dbReference>
<dbReference type="InterPro" id="IPR002182">
    <property type="entry name" value="NB-ARC"/>
</dbReference>
<dbReference type="InterPro" id="IPR044974">
    <property type="entry name" value="Disease_R_plants"/>
</dbReference>
<evidence type="ECO:0000256" key="1">
    <source>
        <dbReference type="ARBA" id="ARBA00022614"/>
    </source>
</evidence>
<dbReference type="SMART" id="SM00369">
    <property type="entry name" value="LRR_TYP"/>
    <property type="match status" value="4"/>
</dbReference>
<dbReference type="SUPFAM" id="SSF52540">
    <property type="entry name" value="P-loop containing nucleoside triphosphate hydrolases"/>
    <property type="match status" value="1"/>
</dbReference>
<feature type="domain" description="Disease resistance R13L4/SHOC-2-like LRR" evidence="5">
    <location>
        <begin position="272"/>
        <end position="429"/>
    </location>
</feature>
<dbReference type="Pfam" id="PF00931">
    <property type="entry name" value="NB-ARC"/>
    <property type="match status" value="1"/>
</dbReference>
<proteinExistence type="predicted"/>
<organism evidence="6 7">
    <name type="scientific">Dichanthelium oligosanthes</name>
    <dbReference type="NCBI Taxonomy" id="888268"/>
    <lineage>
        <taxon>Eukaryota</taxon>
        <taxon>Viridiplantae</taxon>
        <taxon>Streptophyta</taxon>
        <taxon>Embryophyta</taxon>
        <taxon>Tracheophyta</taxon>
        <taxon>Spermatophyta</taxon>
        <taxon>Magnoliopsida</taxon>
        <taxon>Liliopsida</taxon>
        <taxon>Poales</taxon>
        <taxon>Poaceae</taxon>
        <taxon>PACMAD clade</taxon>
        <taxon>Panicoideae</taxon>
        <taxon>Panicodae</taxon>
        <taxon>Paniceae</taxon>
        <taxon>Dichantheliinae</taxon>
        <taxon>Dichanthelium</taxon>
    </lineage>
</organism>
<dbReference type="InterPro" id="IPR001611">
    <property type="entry name" value="Leu-rich_rpt"/>
</dbReference>
<protein>
    <submittedName>
        <fullName evidence="6">Disease resistance protein RPS2</fullName>
    </submittedName>
</protein>
<name>A0A1E5UY96_9POAL</name>
<dbReference type="AlphaFoldDB" id="A0A1E5UY96"/>
<keyword evidence="7" id="KW-1185">Reference proteome</keyword>
<dbReference type="GO" id="GO:0098542">
    <property type="term" value="P:defense response to other organism"/>
    <property type="evidence" value="ECO:0007669"/>
    <property type="project" value="TreeGrafter"/>
</dbReference>
<dbReference type="GO" id="GO:0043531">
    <property type="term" value="F:ADP binding"/>
    <property type="evidence" value="ECO:0007669"/>
    <property type="project" value="InterPro"/>
</dbReference>
<dbReference type="InterPro" id="IPR003591">
    <property type="entry name" value="Leu-rich_rpt_typical-subtyp"/>
</dbReference>
<dbReference type="SUPFAM" id="SSF52058">
    <property type="entry name" value="L domain-like"/>
    <property type="match status" value="1"/>
</dbReference>
<dbReference type="EMBL" id="LWDX02058846">
    <property type="protein sequence ID" value="OEL17764.1"/>
    <property type="molecule type" value="Genomic_DNA"/>
</dbReference>
<gene>
    <name evidence="6" type="ORF">BAE44_0021216</name>
</gene>
<evidence type="ECO:0000259" key="4">
    <source>
        <dbReference type="Pfam" id="PF00931"/>
    </source>
</evidence>
<sequence length="606" mass="68891">MSKIVLTTRIEDVCDRMDVRRKLKMECLPWDPAWELFREKVGDHLISASLEIERHARVLAMKCGGHPLALITVGRAMASRRNAKEWKHAITVLGRAPWQLLDMNTEVFEPLQDSYDYLPNDMIRLCLLYCSLFPEEYSIPKDSIMGYCIGEGFTDDLYTVMDEEFSFFKDWAKIASLQERSEDADHIRIHPMVRAMALWIASEWGNKETKWLVRAGVGLEEAPGADKWSEAERISFMRNHIVELYEGPNCPLLKTLLLQGNPLSRICDGFFQFMPSLRVLDLSHTSLCELPSGISSLVELQYLDLYNTNIRSLPMELESLLNLRFLILSNMPLEMIPGGVICSLTTLQELESLRRLQAIDITIQSIEALEQLSRSYRLSVSTRNLLIKTCSSLTNLELPSGNLWKNMTSLKRVWIVSCSNLAEVIIDRIKETDDSITHSRDKLQGRPIVDGEQHILPNLHDLILQGLRRVKIIYRGGCVPNLASLFIQYCHGLEELLTLSDKDQEMAAGGSEEAAGTPKVIVSFPNLKELHLSGLAKFRTLSSGICVLGFPSLGSLKIVECPRLKKLKLRAAVLKEIQCTREWWDGLQWEDEEVKASFDLLLRPMS</sequence>
<dbReference type="PANTHER" id="PTHR23155:SF1044">
    <property type="entry name" value="DISEASE RESISTANCE PROTEIN RPS2"/>
    <property type="match status" value="1"/>
</dbReference>
<dbReference type="STRING" id="888268.A0A1E5UY96"/>
<feature type="domain" description="NB-ARC" evidence="4">
    <location>
        <begin position="2"/>
        <end position="43"/>
    </location>
</feature>
<dbReference type="InterPro" id="IPR027417">
    <property type="entry name" value="P-loop_NTPase"/>
</dbReference>
<dbReference type="OrthoDB" id="2021138at2759"/>
<dbReference type="PROSITE" id="PS51450">
    <property type="entry name" value="LRR"/>
    <property type="match status" value="1"/>
</dbReference>
<evidence type="ECO:0000256" key="2">
    <source>
        <dbReference type="ARBA" id="ARBA00022737"/>
    </source>
</evidence>
<reference evidence="6 7" key="1">
    <citation type="submission" date="2016-09" db="EMBL/GenBank/DDBJ databases">
        <title>The draft genome of Dichanthelium oligosanthes: A C3 panicoid grass species.</title>
        <authorList>
            <person name="Studer A.J."/>
            <person name="Schnable J.C."/>
            <person name="Brutnell T.P."/>
        </authorList>
    </citation>
    <scope>NUCLEOTIDE SEQUENCE [LARGE SCALE GENOMIC DNA]</scope>
    <source>
        <strain evidence="7">cv. Kellogg 1175</strain>
        <tissue evidence="6">Leaf</tissue>
    </source>
</reference>